<sequence>MPPRVVIVVLAAALCVGATVSPGPVRGDVNGEGRADLVVGGSGSVMVQPLGSKATTLSRRATALSTGDFNGDGLADVAAGGGGTLTVSYGRRAYPHLGRTVRFTPGRDGVPPLGTGHGFGNALTTSDFNRDGYTDIAVGAPETTLNSAAVHGGAAVVLYGSRGGLTSSRALRLSEDTPGVLGFSQHSRLFGAALASGDVTGDGYGDLVVTAPSGRPGYDIGGAVHVFKGSAKGVTLTGDTMVTSGNVDGRVMNVEACAGGSQGAEDRANTAECTRDPFGWSVRVGRLHGGKYADVVAGIGTGRLLILRGGPSGIDRHRKKIVALPGITGTSAPGNDHAGSLATGDIDGDGHSDIVAAARATGDVAVLYGSAGGPRPPVRIPGGGVNVALLDLDGDAVPELAAAGGRSVRLFWIKNRRVAETRTLSLRGALIAR</sequence>
<dbReference type="EMBL" id="BOOK01000031">
    <property type="protein sequence ID" value="GII02318.1"/>
    <property type="molecule type" value="Genomic_DNA"/>
</dbReference>
<name>A0A8J3WV55_9ACTN</name>
<evidence type="ECO:0000313" key="5">
    <source>
        <dbReference type="EMBL" id="GII02318.1"/>
    </source>
</evidence>
<evidence type="ECO:0008006" key="7">
    <source>
        <dbReference type="Google" id="ProtNLM"/>
    </source>
</evidence>
<dbReference type="Proteomes" id="UP000634476">
    <property type="component" value="Unassembled WGS sequence"/>
</dbReference>
<evidence type="ECO:0000256" key="1">
    <source>
        <dbReference type="ARBA" id="ARBA00022729"/>
    </source>
</evidence>
<keyword evidence="3" id="KW-0378">Hydrolase</keyword>
<dbReference type="SMART" id="SM00191">
    <property type="entry name" value="Int_alpha"/>
    <property type="match status" value="3"/>
</dbReference>
<evidence type="ECO:0000256" key="3">
    <source>
        <dbReference type="ARBA" id="ARBA00022801"/>
    </source>
</evidence>
<dbReference type="PROSITE" id="PS51470">
    <property type="entry name" value="FG_GAP"/>
    <property type="match status" value="2"/>
</dbReference>
<protein>
    <recommendedName>
        <fullName evidence="7">FG-GAP repeat protein</fullName>
    </recommendedName>
</protein>
<dbReference type="AlphaFoldDB" id="A0A8J3WV55"/>
<keyword evidence="2" id="KW-0677">Repeat</keyword>
<dbReference type="SUPFAM" id="SSF69318">
    <property type="entry name" value="Integrin alpha N-terminal domain"/>
    <property type="match status" value="2"/>
</dbReference>
<evidence type="ECO:0000256" key="2">
    <source>
        <dbReference type="ARBA" id="ARBA00022737"/>
    </source>
</evidence>
<reference evidence="5" key="1">
    <citation type="submission" date="2021-01" db="EMBL/GenBank/DDBJ databases">
        <title>Whole genome shotgun sequence of Planobispora takensis NBRC 109077.</title>
        <authorList>
            <person name="Komaki H."/>
            <person name="Tamura T."/>
        </authorList>
    </citation>
    <scope>NUCLEOTIDE SEQUENCE</scope>
    <source>
        <strain evidence="5">NBRC 109077</strain>
    </source>
</reference>
<organism evidence="5 6">
    <name type="scientific">Planobispora takensis</name>
    <dbReference type="NCBI Taxonomy" id="1367882"/>
    <lineage>
        <taxon>Bacteria</taxon>
        <taxon>Bacillati</taxon>
        <taxon>Actinomycetota</taxon>
        <taxon>Actinomycetes</taxon>
        <taxon>Streptosporangiales</taxon>
        <taxon>Streptosporangiaceae</taxon>
        <taxon>Planobispora</taxon>
    </lineage>
</organism>
<dbReference type="Pfam" id="PF01839">
    <property type="entry name" value="FG-GAP"/>
    <property type="match status" value="2"/>
</dbReference>
<evidence type="ECO:0000313" key="6">
    <source>
        <dbReference type="Proteomes" id="UP000634476"/>
    </source>
</evidence>
<evidence type="ECO:0000256" key="4">
    <source>
        <dbReference type="ARBA" id="ARBA00023180"/>
    </source>
</evidence>
<accession>A0A8J3WV55</accession>
<keyword evidence="1" id="KW-0732">Signal</keyword>
<dbReference type="Pfam" id="PF13517">
    <property type="entry name" value="FG-GAP_3"/>
    <property type="match status" value="1"/>
</dbReference>
<dbReference type="PANTHER" id="PTHR23221">
    <property type="entry name" value="GLYCOSYLPHOSPHATIDYLINOSITOL PHOSPHOLIPASE D"/>
    <property type="match status" value="1"/>
</dbReference>
<dbReference type="InterPro" id="IPR013519">
    <property type="entry name" value="Int_alpha_beta-p"/>
</dbReference>
<gene>
    <name evidence="5" type="ORF">Pta02_43260</name>
</gene>
<keyword evidence="4" id="KW-0325">Glycoprotein</keyword>
<comment type="caution">
    <text evidence="5">The sequence shown here is derived from an EMBL/GenBank/DDBJ whole genome shotgun (WGS) entry which is preliminary data.</text>
</comment>
<dbReference type="InterPro" id="IPR013517">
    <property type="entry name" value="FG-GAP"/>
</dbReference>
<dbReference type="InterPro" id="IPR028994">
    <property type="entry name" value="Integrin_alpha_N"/>
</dbReference>
<keyword evidence="6" id="KW-1185">Reference proteome</keyword>
<dbReference type="PANTHER" id="PTHR23221:SF7">
    <property type="entry name" value="PHOSPHATIDYLINOSITOL-GLYCAN-SPECIFIC PHOSPHOLIPASE D"/>
    <property type="match status" value="1"/>
</dbReference>
<dbReference type="GO" id="GO:0016787">
    <property type="term" value="F:hydrolase activity"/>
    <property type="evidence" value="ECO:0007669"/>
    <property type="project" value="UniProtKB-KW"/>
</dbReference>
<dbReference type="Gene3D" id="2.130.10.130">
    <property type="entry name" value="Integrin alpha, N-terminal"/>
    <property type="match status" value="2"/>
</dbReference>
<dbReference type="RefSeq" id="WP_203876653.1">
    <property type="nucleotide sequence ID" value="NZ_BOOK01000031.1"/>
</dbReference>
<proteinExistence type="predicted"/>